<feature type="signal peptide" evidence="1">
    <location>
        <begin position="1"/>
        <end position="20"/>
    </location>
</feature>
<sequence>MQFFNIVLGIAFALAVPTQAGTCIQLGACAEGNNIQQCTSGSCHQKLGQTCTISGSNVSCPK</sequence>
<gene>
    <name evidence="2" type="ORF">CPLU01_14881</name>
</gene>
<reference evidence="2" key="1">
    <citation type="journal article" date="2020" name="Phytopathology">
        <title>Genome Sequence Resources of Colletotrichum truncatum, C. plurivorum, C. musicola, and C. sojae: Four Species Pathogenic to Soybean (Glycine max).</title>
        <authorList>
            <person name="Rogerio F."/>
            <person name="Boufleur T.R."/>
            <person name="Ciampi-Guillardi M."/>
            <person name="Sukno S.A."/>
            <person name="Thon M.R."/>
            <person name="Massola Junior N.S."/>
            <person name="Baroncelli R."/>
        </authorList>
    </citation>
    <scope>NUCLEOTIDE SEQUENCE</scope>
    <source>
        <strain evidence="2">LFN00145</strain>
    </source>
</reference>
<keyword evidence="1" id="KW-0732">Signal</keyword>
<name>A0A8H6JG59_9PEZI</name>
<accession>A0A8H6JG59</accession>
<dbReference type="EMBL" id="WIGO01000432">
    <property type="protein sequence ID" value="KAF6812500.1"/>
    <property type="molecule type" value="Genomic_DNA"/>
</dbReference>
<feature type="chain" id="PRO_5034801656" evidence="1">
    <location>
        <begin position="21"/>
        <end position="62"/>
    </location>
</feature>
<evidence type="ECO:0000313" key="3">
    <source>
        <dbReference type="Proteomes" id="UP000654918"/>
    </source>
</evidence>
<dbReference type="Proteomes" id="UP000654918">
    <property type="component" value="Unassembled WGS sequence"/>
</dbReference>
<evidence type="ECO:0000313" key="2">
    <source>
        <dbReference type="EMBL" id="KAF6812500.1"/>
    </source>
</evidence>
<comment type="caution">
    <text evidence="2">The sequence shown here is derived from an EMBL/GenBank/DDBJ whole genome shotgun (WGS) entry which is preliminary data.</text>
</comment>
<proteinExistence type="predicted"/>
<protein>
    <submittedName>
        <fullName evidence="2">Uncharacterized protein</fullName>
    </submittedName>
</protein>
<evidence type="ECO:0000256" key="1">
    <source>
        <dbReference type="SAM" id="SignalP"/>
    </source>
</evidence>
<organism evidence="2 3">
    <name type="scientific">Colletotrichum plurivorum</name>
    <dbReference type="NCBI Taxonomy" id="2175906"/>
    <lineage>
        <taxon>Eukaryota</taxon>
        <taxon>Fungi</taxon>
        <taxon>Dikarya</taxon>
        <taxon>Ascomycota</taxon>
        <taxon>Pezizomycotina</taxon>
        <taxon>Sordariomycetes</taxon>
        <taxon>Hypocreomycetidae</taxon>
        <taxon>Glomerellales</taxon>
        <taxon>Glomerellaceae</taxon>
        <taxon>Colletotrichum</taxon>
        <taxon>Colletotrichum orchidearum species complex</taxon>
    </lineage>
</organism>
<dbReference type="AlphaFoldDB" id="A0A8H6JG59"/>
<keyword evidence="3" id="KW-1185">Reference proteome</keyword>